<gene>
    <name evidence="1" type="ORF">rCG_35828</name>
</gene>
<sequence length="33" mass="4030">MIWHDFYVFAACEKYLPLMCYLCFTCFTKQVLT</sequence>
<reference evidence="2" key="1">
    <citation type="submission" date="2005-09" db="EMBL/GenBank/DDBJ databases">
        <authorList>
            <person name="Mural R.J."/>
            <person name="Li P.W."/>
            <person name="Adams M.D."/>
            <person name="Amanatides P.G."/>
            <person name="Baden-Tillson H."/>
            <person name="Barnstead M."/>
            <person name="Chin S.H."/>
            <person name="Dew I."/>
            <person name="Evans C.A."/>
            <person name="Ferriera S."/>
            <person name="Flanigan M."/>
            <person name="Fosler C."/>
            <person name="Glodek A."/>
            <person name="Gu Z."/>
            <person name="Holt R.A."/>
            <person name="Jennings D."/>
            <person name="Kraft C.L."/>
            <person name="Lu F."/>
            <person name="Nguyen T."/>
            <person name="Nusskern D.R."/>
            <person name="Pfannkoch C.M."/>
            <person name="Sitter C."/>
            <person name="Sutton G.G."/>
            <person name="Venter J.C."/>
            <person name="Wang Z."/>
            <person name="Woodage T."/>
            <person name="Zheng X.H."/>
            <person name="Zhong F."/>
        </authorList>
    </citation>
    <scope>NUCLEOTIDE SEQUENCE [LARGE SCALE GENOMIC DNA]</scope>
    <source>
        <strain>BN</strain>
        <strain evidence="2">Sprague-Dawley</strain>
    </source>
</reference>
<name>A6IJI1_RAT</name>
<protein>
    <submittedName>
        <fullName evidence="1">RCG35828</fullName>
    </submittedName>
</protein>
<proteinExistence type="predicted"/>
<organism evidence="1 2">
    <name type="scientific">Rattus norvegicus</name>
    <name type="common">Rat</name>
    <dbReference type="NCBI Taxonomy" id="10116"/>
    <lineage>
        <taxon>Eukaryota</taxon>
        <taxon>Metazoa</taxon>
        <taxon>Chordata</taxon>
        <taxon>Craniata</taxon>
        <taxon>Vertebrata</taxon>
        <taxon>Euteleostomi</taxon>
        <taxon>Mammalia</taxon>
        <taxon>Eutheria</taxon>
        <taxon>Euarchontoglires</taxon>
        <taxon>Glires</taxon>
        <taxon>Rodentia</taxon>
        <taxon>Myomorpha</taxon>
        <taxon>Muroidea</taxon>
        <taxon>Muridae</taxon>
        <taxon>Murinae</taxon>
        <taxon>Rattus</taxon>
    </lineage>
</organism>
<dbReference type="EMBL" id="CH473963">
    <property type="protein sequence ID" value="EDL99894.1"/>
    <property type="molecule type" value="Genomic_DNA"/>
</dbReference>
<evidence type="ECO:0000313" key="2">
    <source>
        <dbReference type="Proteomes" id="UP000234681"/>
    </source>
</evidence>
<dbReference type="Proteomes" id="UP000234681">
    <property type="component" value="Chromosome 14"/>
</dbReference>
<dbReference type="AlphaFoldDB" id="A6IJI1"/>
<accession>A6IJI1</accession>
<evidence type="ECO:0000313" key="1">
    <source>
        <dbReference type="EMBL" id="EDL99894.1"/>
    </source>
</evidence>